<name>A0A8K0T0H0_9HYPO</name>
<reference evidence="1" key="1">
    <citation type="journal article" date="2021" name="Nat. Commun.">
        <title>Genetic determinants of endophytism in the Arabidopsis root mycobiome.</title>
        <authorList>
            <person name="Mesny F."/>
            <person name="Miyauchi S."/>
            <person name="Thiergart T."/>
            <person name="Pickel B."/>
            <person name="Atanasova L."/>
            <person name="Karlsson M."/>
            <person name="Huettel B."/>
            <person name="Barry K.W."/>
            <person name="Haridas S."/>
            <person name="Chen C."/>
            <person name="Bauer D."/>
            <person name="Andreopoulos W."/>
            <person name="Pangilinan J."/>
            <person name="LaButti K."/>
            <person name="Riley R."/>
            <person name="Lipzen A."/>
            <person name="Clum A."/>
            <person name="Drula E."/>
            <person name="Henrissat B."/>
            <person name="Kohler A."/>
            <person name="Grigoriev I.V."/>
            <person name="Martin F.M."/>
            <person name="Hacquard S."/>
        </authorList>
    </citation>
    <scope>NUCLEOTIDE SEQUENCE</scope>
    <source>
        <strain evidence="1">MPI-CAGE-CH-0235</strain>
    </source>
</reference>
<accession>A0A8K0T0H0</accession>
<evidence type="ECO:0000313" key="2">
    <source>
        <dbReference type="Proteomes" id="UP000813444"/>
    </source>
</evidence>
<protein>
    <submittedName>
        <fullName evidence="1">Uncharacterized protein</fullName>
    </submittedName>
</protein>
<gene>
    <name evidence="1" type="ORF">B0I35DRAFT_456822</name>
</gene>
<dbReference type="OrthoDB" id="426718at2759"/>
<evidence type="ECO:0000313" key="1">
    <source>
        <dbReference type="EMBL" id="KAH7329465.1"/>
    </source>
</evidence>
<comment type="caution">
    <text evidence="1">The sequence shown here is derived from an EMBL/GenBank/DDBJ whole genome shotgun (WGS) entry which is preliminary data.</text>
</comment>
<dbReference type="PANTHER" id="PTHR37490">
    <property type="entry name" value="EXPRESSED PROTEIN"/>
    <property type="match status" value="1"/>
</dbReference>
<dbReference type="Proteomes" id="UP000813444">
    <property type="component" value="Unassembled WGS sequence"/>
</dbReference>
<dbReference type="Pfam" id="PF11913">
    <property type="entry name" value="DUF3431"/>
    <property type="match status" value="1"/>
</dbReference>
<proteinExistence type="predicted"/>
<dbReference type="InterPro" id="IPR021838">
    <property type="entry name" value="DUF3431"/>
</dbReference>
<dbReference type="AlphaFoldDB" id="A0A8K0T0H0"/>
<dbReference type="EMBL" id="JAGPNK010000001">
    <property type="protein sequence ID" value="KAH7329465.1"/>
    <property type="molecule type" value="Genomic_DNA"/>
</dbReference>
<dbReference type="PANTHER" id="PTHR37490:SF3">
    <property type="entry name" value="DUF3431 DOMAIN CONTAINING PROTEIN"/>
    <property type="match status" value="1"/>
</dbReference>
<keyword evidence="2" id="KW-1185">Reference proteome</keyword>
<sequence length="323" mass="37541">MNWRARRQTVHVAIAVTLLLVFVFYLRAGSETLEYANRRQHAAIAKPALKLGDRDVEMVVATMKKENITWLDDYLTDWNKNIYVVDDPHAELTVPVNKGREAMVFLTYIIDRYDSLPGNVIFHHAERFQWHNDNPDYDALPLLQRFRIDALKEEGYINLRCVWVLGCPAEIKPKLDQSPPVEGEPVHAKHVYKAAYEELFPDLDVPDVIGVTCCSQFAVRRETIRRRPREDYVRYRDWLMTTKLGDDLSGRVLEYSWHVVFGKESVHCPNAGDCYCRTYGMCDMKCEKDKCANQYTLPKFATLPKGWPQIGWDNEVREWSGPP</sequence>
<organism evidence="1 2">
    <name type="scientific">Stachybotrys elegans</name>
    <dbReference type="NCBI Taxonomy" id="80388"/>
    <lineage>
        <taxon>Eukaryota</taxon>
        <taxon>Fungi</taxon>
        <taxon>Dikarya</taxon>
        <taxon>Ascomycota</taxon>
        <taxon>Pezizomycotina</taxon>
        <taxon>Sordariomycetes</taxon>
        <taxon>Hypocreomycetidae</taxon>
        <taxon>Hypocreales</taxon>
        <taxon>Stachybotryaceae</taxon>
        <taxon>Stachybotrys</taxon>
    </lineage>
</organism>